<name>A0ACD3AHC0_9AGAR</name>
<reference evidence="1 2" key="1">
    <citation type="journal article" date="2019" name="Nat. Ecol. Evol.">
        <title>Megaphylogeny resolves global patterns of mushroom evolution.</title>
        <authorList>
            <person name="Varga T."/>
            <person name="Krizsan K."/>
            <person name="Foldi C."/>
            <person name="Dima B."/>
            <person name="Sanchez-Garcia M."/>
            <person name="Sanchez-Ramirez S."/>
            <person name="Szollosi G.J."/>
            <person name="Szarkandi J.G."/>
            <person name="Papp V."/>
            <person name="Albert L."/>
            <person name="Andreopoulos W."/>
            <person name="Angelini C."/>
            <person name="Antonin V."/>
            <person name="Barry K.W."/>
            <person name="Bougher N.L."/>
            <person name="Buchanan P."/>
            <person name="Buyck B."/>
            <person name="Bense V."/>
            <person name="Catcheside P."/>
            <person name="Chovatia M."/>
            <person name="Cooper J."/>
            <person name="Damon W."/>
            <person name="Desjardin D."/>
            <person name="Finy P."/>
            <person name="Geml J."/>
            <person name="Haridas S."/>
            <person name="Hughes K."/>
            <person name="Justo A."/>
            <person name="Karasinski D."/>
            <person name="Kautmanova I."/>
            <person name="Kiss B."/>
            <person name="Kocsube S."/>
            <person name="Kotiranta H."/>
            <person name="LaButti K.M."/>
            <person name="Lechner B.E."/>
            <person name="Liimatainen K."/>
            <person name="Lipzen A."/>
            <person name="Lukacs Z."/>
            <person name="Mihaltcheva S."/>
            <person name="Morgado L.N."/>
            <person name="Niskanen T."/>
            <person name="Noordeloos M.E."/>
            <person name="Ohm R.A."/>
            <person name="Ortiz-Santana B."/>
            <person name="Ovrebo C."/>
            <person name="Racz N."/>
            <person name="Riley R."/>
            <person name="Savchenko A."/>
            <person name="Shiryaev A."/>
            <person name="Soop K."/>
            <person name="Spirin V."/>
            <person name="Szebenyi C."/>
            <person name="Tomsovsky M."/>
            <person name="Tulloss R.E."/>
            <person name="Uehling J."/>
            <person name="Grigoriev I.V."/>
            <person name="Vagvolgyi C."/>
            <person name="Papp T."/>
            <person name="Martin F.M."/>
            <person name="Miettinen O."/>
            <person name="Hibbett D.S."/>
            <person name="Nagy L.G."/>
        </authorList>
    </citation>
    <scope>NUCLEOTIDE SEQUENCE [LARGE SCALE GENOMIC DNA]</scope>
    <source>
        <strain evidence="1 2">NL-1719</strain>
    </source>
</reference>
<dbReference type="EMBL" id="ML208454">
    <property type="protein sequence ID" value="TFK64951.1"/>
    <property type="molecule type" value="Genomic_DNA"/>
</dbReference>
<sequence length="583" mass="65754">MPHGGLAEVQVRVIRSTKSYLIWQQPTTQSRFTRFTHAPLPRLTILEAPDPNCRSLITEIAAAMGNGRLTINNLPNEILILIFLLSCPSYVTIPPSYTSAPWVFTLVNTRWRTLVLGIASLWDHILFDFKEREQLILRPPLQFAEFASQTIALAHRILERVDKDRLLSISNNEESSYGNLVSFVPTFIDFITPISSRLRSLDFLCGIEDLQSLLSLSPSSFPVLEEITFIFGVTGHISSPYVRTAFQDAHRLSKVTFKARYAFVDPTMFDFPWTKLSSLQFTGTIIRSFGPLSSFLHTCQNLTSLRLDRHDQLLPDGLSMIILPSLITFDYRISEESWGLLSLLHLPTLQNLTLRLFIYAWDLGASTALATFANCSFRHLQGICIIFTPRQSSPTSVQHILPSVVNVLASVAAPIVDCRFLCLDIPKTVNTKIGDGIFPGLRKLTMNTDDQTTVADCLKTIEALHNNARDRGQRHLELATVIIQEEMQKENIRKVKELLEKGAELRVMPVAANWNDSPQRDEWVEGQFCTTYEFESAQATDPEPCPKGWRDTTIAICAFYSKKNAQRSLVIPKKVRPVTDASI</sequence>
<accession>A0ACD3AHC0</accession>
<evidence type="ECO:0000313" key="1">
    <source>
        <dbReference type="EMBL" id="TFK64951.1"/>
    </source>
</evidence>
<protein>
    <submittedName>
        <fullName evidence="1">Uncharacterized protein</fullName>
    </submittedName>
</protein>
<dbReference type="Proteomes" id="UP000308600">
    <property type="component" value="Unassembled WGS sequence"/>
</dbReference>
<gene>
    <name evidence="1" type="ORF">BDN72DRAFT_881234</name>
</gene>
<keyword evidence="2" id="KW-1185">Reference proteome</keyword>
<proteinExistence type="predicted"/>
<evidence type="ECO:0000313" key="2">
    <source>
        <dbReference type="Proteomes" id="UP000308600"/>
    </source>
</evidence>
<organism evidence="1 2">
    <name type="scientific">Pluteus cervinus</name>
    <dbReference type="NCBI Taxonomy" id="181527"/>
    <lineage>
        <taxon>Eukaryota</taxon>
        <taxon>Fungi</taxon>
        <taxon>Dikarya</taxon>
        <taxon>Basidiomycota</taxon>
        <taxon>Agaricomycotina</taxon>
        <taxon>Agaricomycetes</taxon>
        <taxon>Agaricomycetidae</taxon>
        <taxon>Agaricales</taxon>
        <taxon>Pluteineae</taxon>
        <taxon>Pluteaceae</taxon>
        <taxon>Pluteus</taxon>
    </lineage>
</organism>